<evidence type="ECO:0000256" key="1">
    <source>
        <dbReference type="ARBA" id="ARBA00004651"/>
    </source>
</evidence>
<name>A0ABW7ELB9_9BURK</name>
<keyword evidence="3 6" id="KW-0812">Transmembrane</keyword>
<feature type="transmembrane region" description="Helical" evidence="6">
    <location>
        <begin position="29"/>
        <end position="46"/>
    </location>
</feature>
<evidence type="ECO:0000256" key="3">
    <source>
        <dbReference type="ARBA" id="ARBA00022692"/>
    </source>
</evidence>
<accession>A0ABW7ELB9</accession>
<evidence type="ECO:0000256" key="4">
    <source>
        <dbReference type="ARBA" id="ARBA00022989"/>
    </source>
</evidence>
<feature type="transmembrane region" description="Helical" evidence="6">
    <location>
        <begin position="173"/>
        <end position="200"/>
    </location>
</feature>
<keyword evidence="4 6" id="KW-1133">Transmembrane helix</keyword>
<feature type="transmembrane region" description="Helical" evidence="6">
    <location>
        <begin position="220"/>
        <end position="242"/>
    </location>
</feature>
<dbReference type="EMBL" id="JBIGHY010000003">
    <property type="protein sequence ID" value="MFG6414282.1"/>
    <property type="molecule type" value="Genomic_DNA"/>
</dbReference>
<keyword evidence="8" id="KW-1185">Reference proteome</keyword>
<feature type="transmembrane region" description="Helical" evidence="6">
    <location>
        <begin position="117"/>
        <end position="134"/>
    </location>
</feature>
<evidence type="ECO:0000256" key="6">
    <source>
        <dbReference type="SAM" id="Phobius"/>
    </source>
</evidence>
<sequence>MSEMRDWIPYCGAAPGPDAWLGRWNLDPVLLTALALLALALWWPAASAPSPSSARPRTALRSAWGMTALLYVSPLCALSSAFFTVRVVHHLALVLLIAPLLAQGLTHRLAWCRMHPPLWTCTALATAVFWIWHAPAPYAAALSSDAMYALMQGSLLASATLFWIAVRRAAPAAAMAAILVSTVLMGLLGALILFAAAPLYAPHFASTLAWGVAPLEDQQLAGVLMWAPGSLAYLGAAVWIGWRWLRAERGLSAA</sequence>
<dbReference type="Pfam" id="PF09678">
    <property type="entry name" value="Caa3_CtaG"/>
    <property type="match status" value="1"/>
</dbReference>
<evidence type="ECO:0000256" key="2">
    <source>
        <dbReference type="ARBA" id="ARBA00022475"/>
    </source>
</evidence>
<keyword evidence="5 6" id="KW-0472">Membrane</keyword>
<gene>
    <name evidence="7" type="ORF">ACG02S_10255</name>
</gene>
<protein>
    <submittedName>
        <fullName evidence="7">Cytochrome c oxidase assembly protein</fullName>
    </submittedName>
</protein>
<dbReference type="RefSeq" id="WP_394470359.1">
    <property type="nucleotide sequence ID" value="NZ_JBIGHY010000003.1"/>
</dbReference>
<evidence type="ECO:0000313" key="7">
    <source>
        <dbReference type="EMBL" id="MFG6414282.1"/>
    </source>
</evidence>
<feature type="transmembrane region" description="Helical" evidence="6">
    <location>
        <begin position="58"/>
        <end position="81"/>
    </location>
</feature>
<evidence type="ECO:0000313" key="8">
    <source>
        <dbReference type="Proteomes" id="UP001606300"/>
    </source>
</evidence>
<feature type="transmembrane region" description="Helical" evidence="6">
    <location>
        <begin position="146"/>
        <end position="166"/>
    </location>
</feature>
<organism evidence="7 8">
    <name type="scientific">Pelomonas dachongensis</name>
    <dbReference type="NCBI Taxonomy" id="3299029"/>
    <lineage>
        <taxon>Bacteria</taxon>
        <taxon>Pseudomonadati</taxon>
        <taxon>Pseudomonadota</taxon>
        <taxon>Betaproteobacteria</taxon>
        <taxon>Burkholderiales</taxon>
        <taxon>Sphaerotilaceae</taxon>
        <taxon>Roseateles</taxon>
    </lineage>
</organism>
<keyword evidence="2" id="KW-1003">Cell membrane</keyword>
<dbReference type="InterPro" id="IPR019108">
    <property type="entry name" value="Caa3_assmbl_CtaG-rel"/>
</dbReference>
<reference evidence="7 8" key="1">
    <citation type="submission" date="2024-09" db="EMBL/GenBank/DDBJ databases">
        <title>Novel species of the genus Pelomonas and Roseateles isolated from streams.</title>
        <authorList>
            <person name="Lu H."/>
        </authorList>
    </citation>
    <scope>NUCLEOTIDE SEQUENCE [LARGE SCALE GENOMIC DNA]</scope>
    <source>
        <strain evidence="7 8">DC23W</strain>
    </source>
</reference>
<proteinExistence type="predicted"/>
<evidence type="ECO:0000256" key="5">
    <source>
        <dbReference type="ARBA" id="ARBA00023136"/>
    </source>
</evidence>
<dbReference type="Proteomes" id="UP001606300">
    <property type="component" value="Unassembled WGS sequence"/>
</dbReference>
<comment type="caution">
    <text evidence="7">The sequence shown here is derived from an EMBL/GenBank/DDBJ whole genome shotgun (WGS) entry which is preliminary data.</text>
</comment>
<comment type="subcellular location">
    <subcellularLocation>
        <location evidence="1">Cell membrane</location>
        <topology evidence="1">Multi-pass membrane protein</topology>
    </subcellularLocation>
</comment>